<evidence type="ECO:0008006" key="3">
    <source>
        <dbReference type="Google" id="ProtNLM"/>
    </source>
</evidence>
<protein>
    <recommendedName>
        <fullName evidence="3">Secreted protein</fullName>
    </recommendedName>
</protein>
<reference evidence="1 2" key="1">
    <citation type="submission" date="2021-05" db="EMBL/GenBank/DDBJ databases">
        <title>Phylogenetic classification of ten novel species belonging to the genus Bifidobacterium comprising B. colchicus sp. nov., B. abeli sp. nov., B. bicoloris sp. nov., B. guerezis sp. nov., B. rosaliae sp. nov., B. santillanensis sp. nov., B. argentati sp. nov., B. amazzoni sp. nov., B. pluviali sp. nov., and B. pinnaculum sp. nov.</title>
        <authorList>
            <person name="Lugli G.A."/>
            <person name="Ruiz Garcia L."/>
            <person name="Margolles A."/>
            <person name="Ventura M."/>
        </authorList>
    </citation>
    <scope>NUCLEOTIDE SEQUENCE [LARGE SCALE GENOMIC DNA]</scope>
    <source>
        <strain evidence="1 2">6T3</strain>
    </source>
</reference>
<keyword evidence="2" id="KW-1185">Reference proteome</keyword>
<name>A0ABS6WB55_9BIFI</name>
<evidence type="ECO:0000313" key="1">
    <source>
        <dbReference type="EMBL" id="MBW3083748.1"/>
    </source>
</evidence>
<dbReference type="EMBL" id="JAHBBD010000035">
    <property type="protein sequence ID" value="MBW3083748.1"/>
    <property type="molecule type" value="Genomic_DNA"/>
</dbReference>
<comment type="caution">
    <text evidence="1">The sequence shown here is derived from an EMBL/GenBank/DDBJ whole genome shotgun (WGS) entry which is preliminary data.</text>
</comment>
<dbReference type="Proteomes" id="UP000812844">
    <property type="component" value="Unassembled WGS sequence"/>
</dbReference>
<dbReference type="RefSeq" id="WP_219083233.1">
    <property type="nucleotide sequence ID" value="NZ_JAHBBD010000035.1"/>
</dbReference>
<evidence type="ECO:0000313" key="2">
    <source>
        <dbReference type="Proteomes" id="UP000812844"/>
    </source>
</evidence>
<organism evidence="1 2">
    <name type="scientific">Bifidobacterium phasiani</name>
    <dbReference type="NCBI Taxonomy" id="2834431"/>
    <lineage>
        <taxon>Bacteria</taxon>
        <taxon>Bacillati</taxon>
        <taxon>Actinomycetota</taxon>
        <taxon>Actinomycetes</taxon>
        <taxon>Bifidobacteriales</taxon>
        <taxon>Bifidobacteriaceae</taxon>
        <taxon>Bifidobacterium</taxon>
    </lineage>
</organism>
<gene>
    <name evidence="1" type="ORF">KIH73_10370</name>
</gene>
<accession>A0ABS6WB55</accession>
<proteinExistence type="predicted"/>
<sequence length="151" mass="16964">MKTNKWRAAAGVLLVVGILGAIGIASVVVERQRAAEPLTSARFTITCTVESTTAQDGTGRLTCTPDEEYGVTRQVTINMHDRSQLRWMEHLERGDQITCDLQYRVPRADADYTTADDLRSPYLLLRDRPDWDHHLELAMTGDELSCVLEQC</sequence>